<organism evidence="1 2">
    <name type="scientific">Amycolatopsis vastitatis</name>
    <dbReference type="NCBI Taxonomy" id="1905142"/>
    <lineage>
        <taxon>Bacteria</taxon>
        <taxon>Bacillati</taxon>
        <taxon>Actinomycetota</taxon>
        <taxon>Actinomycetes</taxon>
        <taxon>Pseudonocardiales</taxon>
        <taxon>Pseudonocardiaceae</taxon>
        <taxon>Amycolatopsis</taxon>
    </lineage>
</organism>
<gene>
    <name evidence="1" type="ORF">CF165_07370</name>
</gene>
<dbReference type="EMBL" id="NMUL01000007">
    <property type="protein sequence ID" value="OXM69343.1"/>
    <property type="molecule type" value="Genomic_DNA"/>
</dbReference>
<dbReference type="AlphaFoldDB" id="A0A229TDX8"/>
<protein>
    <submittedName>
        <fullName evidence="1">Uncharacterized protein</fullName>
    </submittedName>
</protein>
<name>A0A229TDX8_9PSEU</name>
<evidence type="ECO:0000313" key="2">
    <source>
        <dbReference type="Proteomes" id="UP000215199"/>
    </source>
</evidence>
<dbReference type="Proteomes" id="UP000215199">
    <property type="component" value="Unassembled WGS sequence"/>
</dbReference>
<evidence type="ECO:0000313" key="1">
    <source>
        <dbReference type="EMBL" id="OXM69343.1"/>
    </source>
</evidence>
<dbReference type="RefSeq" id="WP_093946674.1">
    <property type="nucleotide sequence ID" value="NZ_NMUL01000007.1"/>
</dbReference>
<reference evidence="2" key="1">
    <citation type="submission" date="2017-07" db="EMBL/GenBank/DDBJ databases">
        <title>Comparative genome mining reveals phylogenetic distribution patterns of secondary metabolites in Amycolatopsis.</title>
        <authorList>
            <person name="Adamek M."/>
            <person name="Alanjary M."/>
            <person name="Sales-Ortells H."/>
            <person name="Goodfellow M."/>
            <person name="Bull A.T."/>
            <person name="Kalinowski J."/>
            <person name="Ziemert N."/>
        </authorList>
    </citation>
    <scope>NUCLEOTIDE SEQUENCE [LARGE SCALE GENOMIC DNA]</scope>
    <source>
        <strain evidence="2">H5</strain>
    </source>
</reference>
<comment type="caution">
    <text evidence="1">The sequence shown here is derived from an EMBL/GenBank/DDBJ whole genome shotgun (WGS) entry which is preliminary data.</text>
</comment>
<sequence>MTNPTTSSLTAQDAAARIFAAAAELGVSRQEAILITKAVNAVRTGKPTDVPLTDTQQHRRRRIAHVVGTLLYDPALNPAEVVAVVTGASLATA</sequence>
<accession>A0A229TDX8</accession>
<dbReference type="OrthoDB" id="3633074at2"/>
<proteinExistence type="predicted"/>
<keyword evidence="2" id="KW-1185">Reference proteome</keyword>